<name>A0A1N6HSF1_9PROT</name>
<evidence type="ECO:0000313" key="2">
    <source>
        <dbReference type="EMBL" id="SIO22660.1"/>
    </source>
</evidence>
<keyword evidence="1" id="KW-0812">Transmembrane</keyword>
<evidence type="ECO:0000256" key="1">
    <source>
        <dbReference type="SAM" id="Phobius"/>
    </source>
</evidence>
<gene>
    <name evidence="2" type="ORF">SAMN02743940_1332</name>
</gene>
<feature type="transmembrane region" description="Helical" evidence="1">
    <location>
        <begin position="55"/>
        <end position="86"/>
    </location>
</feature>
<feature type="transmembrane region" description="Helical" evidence="1">
    <location>
        <begin position="29"/>
        <end position="49"/>
    </location>
</feature>
<dbReference type="EMBL" id="FSRO01000001">
    <property type="protein sequence ID" value="SIO22660.1"/>
    <property type="molecule type" value="Genomic_DNA"/>
</dbReference>
<feature type="transmembrane region" description="Helical" evidence="1">
    <location>
        <begin position="98"/>
        <end position="118"/>
    </location>
</feature>
<keyword evidence="1" id="KW-1133">Transmembrane helix</keyword>
<dbReference type="STRING" id="44575.SAMN05216419_103818"/>
<proteinExistence type="predicted"/>
<organism evidence="2 3">
    <name type="scientific">Nitrosomonas cryotolerans ATCC 49181</name>
    <dbReference type="NCBI Taxonomy" id="1131553"/>
    <lineage>
        <taxon>Bacteria</taxon>
        <taxon>Pseudomonadati</taxon>
        <taxon>Pseudomonadota</taxon>
        <taxon>Betaproteobacteria</taxon>
        <taxon>Nitrosomonadales</taxon>
        <taxon>Nitrosomonadaceae</taxon>
        <taxon>Nitrosomonas</taxon>
    </lineage>
</organism>
<evidence type="ECO:0000313" key="3">
    <source>
        <dbReference type="Proteomes" id="UP000185062"/>
    </source>
</evidence>
<protein>
    <submittedName>
        <fullName evidence="2">Toxin CptA</fullName>
    </submittedName>
</protein>
<keyword evidence="3" id="KW-1185">Reference proteome</keyword>
<dbReference type="eggNOG" id="ENOG5033M9A">
    <property type="taxonomic scope" value="Bacteria"/>
</dbReference>
<reference evidence="2 3" key="1">
    <citation type="submission" date="2016-12" db="EMBL/GenBank/DDBJ databases">
        <authorList>
            <person name="Song W.-J."/>
            <person name="Kurnit D.M."/>
        </authorList>
    </citation>
    <scope>NUCLEOTIDE SEQUENCE [LARGE SCALE GENOMIC DNA]</scope>
    <source>
        <strain evidence="2 3">ATCC 49181</strain>
    </source>
</reference>
<keyword evidence="1" id="KW-0472">Membrane</keyword>
<dbReference type="InterPro" id="IPR009883">
    <property type="entry name" value="YgfX"/>
</dbReference>
<sequence length="159" mass="17760">MMSPGLQFRDHLFSHMTALSVRLRPSTRLTAILSMAHGIAFVLVCLLPLPMSIQLIGAAALACSLAFNLGRYGLLNTAGAIVAFELSDELRCTLETRCGRLMVCTILANTFVASYLIVMNLKPDNCFFSRSIVILPDGIDAEEFRQLRVLLRWKWKNRN</sequence>
<dbReference type="AlphaFoldDB" id="A0A1N6HSF1"/>
<accession>A0A1N6HSF1</accession>
<dbReference type="Proteomes" id="UP000185062">
    <property type="component" value="Unassembled WGS sequence"/>
</dbReference>
<dbReference type="Pfam" id="PF07254">
    <property type="entry name" value="Cpta_toxin"/>
    <property type="match status" value="1"/>
</dbReference>